<evidence type="ECO:0000313" key="2">
    <source>
        <dbReference type="RefSeq" id="XP_075083228.1"/>
    </source>
</evidence>
<proteinExistence type="predicted"/>
<keyword evidence="1" id="KW-1185">Reference proteome</keyword>
<reference evidence="2" key="2">
    <citation type="submission" date="2025-08" db="UniProtKB">
        <authorList>
            <consortium name="RefSeq"/>
        </authorList>
    </citation>
    <scope>IDENTIFICATION</scope>
    <source>
        <tissue evidence="2">Leaf</tissue>
    </source>
</reference>
<protein>
    <submittedName>
        <fullName evidence="2">Uncharacterized protein LOC142166982</fullName>
    </submittedName>
</protein>
<dbReference type="Proteomes" id="UP000790787">
    <property type="component" value="Chromosome 12"/>
</dbReference>
<name>A0AC58SE34_TOBAC</name>
<accession>A0AC58SE34</accession>
<reference evidence="1" key="1">
    <citation type="journal article" date="2014" name="Nat. Commun.">
        <title>The tobacco genome sequence and its comparison with those of tomato and potato.</title>
        <authorList>
            <person name="Sierro N."/>
            <person name="Battey J.N."/>
            <person name="Ouadi S."/>
            <person name="Bakaher N."/>
            <person name="Bovet L."/>
            <person name="Willig A."/>
            <person name="Goepfert S."/>
            <person name="Peitsch M.C."/>
            <person name="Ivanov N.V."/>
        </authorList>
    </citation>
    <scope>NUCLEOTIDE SEQUENCE [LARGE SCALE GENOMIC DNA]</scope>
</reference>
<organism evidence="1 2">
    <name type="scientific">Nicotiana tabacum</name>
    <name type="common">Common tobacco</name>
    <dbReference type="NCBI Taxonomy" id="4097"/>
    <lineage>
        <taxon>Eukaryota</taxon>
        <taxon>Viridiplantae</taxon>
        <taxon>Streptophyta</taxon>
        <taxon>Embryophyta</taxon>
        <taxon>Tracheophyta</taxon>
        <taxon>Spermatophyta</taxon>
        <taxon>Magnoliopsida</taxon>
        <taxon>eudicotyledons</taxon>
        <taxon>Gunneridae</taxon>
        <taxon>Pentapetalae</taxon>
        <taxon>asterids</taxon>
        <taxon>lamiids</taxon>
        <taxon>Solanales</taxon>
        <taxon>Solanaceae</taxon>
        <taxon>Nicotianoideae</taxon>
        <taxon>Nicotianeae</taxon>
        <taxon>Nicotiana</taxon>
    </lineage>
</organism>
<evidence type="ECO:0000313" key="1">
    <source>
        <dbReference type="Proteomes" id="UP000790787"/>
    </source>
</evidence>
<gene>
    <name evidence="2" type="primary">LOC142166982</name>
</gene>
<dbReference type="RefSeq" id="XP_075083228.1">
    <property type="nucleotide sequence ID" value="XM_075227127.1"/>
</dbReference>
<sequence length="248" mass="28066">MFQSVIPTRFLGNCVKTAVYTINKLSTRILKGKLPYEVLYGKPPKIYHLRVFGRDVSFREKIFPFKQSGELPKDLFLSSSINYTECTVQPIHHVHEGQLLQKESDVVPSEELAQVEEEDTNTTTSDNSHAITVDSIGHDLDTGVENEASLELESEMENGESSPEVPLHEKLHEQPFTSLESVATRRSTRGFKPLIWQGLCHWLDSFQGEASHDDIWFDAMKQEIHALEENNTWKIVALPSGKKSIGSK</sequence>